<evidence type="ECO:0000259" key="2">
    <source>
        <dbReference type="Pfam" id="PF13439"/>
    </source>
</evidence>
<dbReference type="Pfam" id="PF00534">
    <property type="entry name" value="Glycos_transf_1"/>
    <property type="match status" value="1"/>
</dbReference>
<name>A0A4S3LYS8_9FLAO</name>
<keyword evidence="4" id="KW-1185">Reference proteome</keyword>
<dbReference type="AlphaFoldDB" id="A0A4S3LYS8"/>
<evidence type="ECO:0000313" key="3">
    <source>
        <dbReference type="EMBL" id="THD66778.1"/>
    </source>
</evidence>
<dbReference type="PANTHER" id="PTHR12526">
    <property type="entry name" value="GLYCOSYLTRANSFERASE"/>
    <property type="match status" value="1"/>
</dbReference>
<dbReference type="Gene3D" id="3.40.50.2000">
    <property type="entry name" value="Glycogen Phosphorylase B"/>
    <property type="match status" value="2"/>
</dbReference>
<accession>A0A4S3LYS8</accession>
<sequence length="419" mass="48207">MESAVYKTIENPTKRILLIIPYGGIGGMERIAYSFYSRLKTMNYAVYGLKIIKKQNDLIQFGDDEIYLSLEDLGELNFLKRIFFYKDIPSRLNEIIKKKKITHSISFGDFSNFFSSISGTKEIKIASLHGVKSIEFKNKSVFNWLFKRAYKNSYQNFRKVVAISKHIQNDLINNCHYPFSNIEVIYNPHNIENIRKLSVEKLDNNYESALFSKPVIIFVGRITYQKAPWHLISIFNQLNKTHDQKYNLIFIGDGDPKIKQILNNQIVQFKIAEQVHFLGAKENPYKYLNRASVLALSSYYEGTPNVIVEAIALSIPTICTNCTSGIEEIMSLGKDSHNSHNQVINTSAGLIAPKLEEFNPIDKTWGEMPKSLDKAEVAYMNGLQDILNDNSKYKNQLLQNQDDLLKKFEIDSVLNSYFK</sequence>
<feature type="domain" description="Glycosyltransferase subfamily 4-like N-terminal" evidence="2">
    <location>
        <begin position="25"/>
        <end position="192"/>
    </location>
</feature>
<dbReference type="GO" id="GO:0016757">
    <property type="term" value="F:glycosyltransferase activity"/>
    <property type="evidence" value="ECO:0007669"/>
    <property type="project" value="InterPro"/>
</dbReference>
<reference evidence="3 4" key="1">
    <citation type="submission" date="2019-04" db="EMBL/GenBank/DDBJ databases">
        <title>Draft genome sequence of Robertkochia marina CC-AMO-30D.</title>
        <authorList>
            <person name="Hameed A."/>
            <person name="Lin S.-Y."/>
            <person name="Shahina M."/>
            <person name="Lai W.-A."/>
            <person name="Young C.-C."/>
        </authorList>
    </citation>
    <scope>NUCLEOTIDE SEQUENCE [LARGE SCALE GENOMIC DNA]</scope>
    <source>
        <strain evidence="3 4">CC-AMO-30D</strain>
    </source>
</reference>
<organism evidence="3 4">
    <name type="scientific">Robertkochia marina</name>
    <dbReference type="NCBI Taxonomy" id="1227945"/>
    <lineage>
        <taxon>Bacteria</taxon>
        <taxon>Pseudomonadati</taxon>
        <taxon>Bacteroidota</taxon>
        <taxon>Flavobacteriia</taxon>
        <taxon>Flavobacteriales</taxon>
        <taxon>Flavobacteriaceae</taxon>
        <taxon>Robertkochia</taxon>
    </lineage>
</organism>
<dbReference type="Proteomes" id="UP000305939">
    <property type="component" value="Unassembled WGS sequence"/>
</dbReference>
<dbReference type="InterPro" id="IPR001296">
    <property type="entry name" value="Glyco_trans_1"/>
</dbReference>
<dbReference type="InterPro" id="IPR028098">
    <property type="entry name" value="Glyco_trans_4-like_N"/>
</dbReference>
<dbReference type="OrthoDB" id="798298at2"/>
<protein>
    <submittedName>
        <fullName evidence="3">Glycosyltransferase</fullName>
    </submittedName>
</protein>
<dbReference type="SUPFAM" id="SSF53756">
    <property type="entry name" value="UDP-Glycosyltransferase/glycogen phosphorylase"/>
    <property type="match status" value="1"/>
</dbReference>
<evidence type="ECO:0000259" key="1">
    <source>
        <dbReference type="Pfam" id="PF00534"/>
    </source>
</evidence>
<proteinExistence type="predicted"/>
<evidence type="ECO:0000313" key="4">
    <source>
        <dbReference type="Proteomes" id="UP000305939"/>
    </source>
</evidence>
<dbReference type="CDD" id="cd03811">
    <property type="entry name" value="GT4_GT28_WabH-like"/>
    <property type="match status" value="1"/>
</dbReference>
<keyword evidence="3" id="KW-0808">Transferase</keyword>
<dbReference type="PANTHER" id="PTHR12526:SF630">
    <property type="entry name" value="GLYCOSYLTRANSFERASE"/>
    <property type="match status" value="1"/>
</dbReference>
<gene>
    <name evidence="3" type="ORF">E7Z59_13450</name>
</gene>
<dbReference type="Pfam" id="PF13439">
    <property type="entry name" value="Glyco_transf_4"/>
    <property type="match status" value="1"/>
</dbReference>
<feature type="domain" description="Glycosyl transferase family 1" evidence="1">
    <location>
        <begin position="213"/>
        <end position="334"/>
    </location>
</feature>
<comment type="caution">
    <text evidence="3">The sequence shown here is derived from an EMBL/GenBank/DDBJ whole genome shotgun (WGS) entry which is preliminary data.</text>
</comment>
<dbReference type="EMBL" id="SSMC01000003">
    <property type="protein sequence ID" value="THD66778.1"/>
    <property type="molecule type" value="Genomic_DNA"/>
</dbReference>